<dbReference type="Pfam" id="PF08881">
    <property type="entry name" value="CVNH"/>
    <property type="match status" value="1"/>
</dbReference>
<evidence type="ECO:0000256" key="1">
    <source>
        <dbReference type="SAM" id="SignalP"/>
    </source>
</evidence>
<dbReference type="InterPro" id="IPR036673">
    <property type="entry name" value="Cyanovirin-N_sf"/>
</dbReference>
<evidence type="ECO:0000259" key="2">
    <source>
        <dbReference type="SMART" id="SM01111"/>
    </source>
</evidence>
<feature type="domain" description="Cyanovirin-N" evidence="2">
    <location>
        <begin position="31"/>
        <end position="130"/>
    </location>
</feature>
<dbReference type="SMART" id="SM01111">
    <property type="entry name" value="CVNH"/>
    <property type="match status" value="1"/>
</dbReference>
<dbReference type="AlphaFoldDB" id="A0AAD7FFP6"/>
<keyword evidence="4" id="KW-1185">Reference proteome</keyword>
<dbReference type="InterPro" id="IPR011058">
    <property type="entry name" value="Cyanovirin-N"/>
</dbReference>
<protein>
    <submittedName>
        <fullName evidence="3">Cyanovirin-N</fullName>
    </submittedName>
</protein>
<reference evidence="3" key="1">
    <citation type="submission" date="2023-03" db="EMBL/GenBank/DDBJ databases">
        <title>Massive genome expansion in bonnet fungi (Mycena s.s.) driven by repeated elements and novel gene families across ecological guilds.</title>
        <authorList>
            <consortium name="Lawrence Berkeley National Laboratory"/>
            <person name="Harder C.B."/>
            <person name="Miyauchi S."/>
            <person name="Viragh M."/>
            <person name="Kuo A."/>
            <person name="Thoen E."/>
            <person name="Andreopoulos B."/>
            <person name="Lu D."/>
            <person name="Skrede I."/>
            <person name="Drula E."/>
            <person name="Henrissat B."/>
            <person name="Morin E."/>
            <person name="Kohler A."/>
            <person name="Barry K."/>
            <person name="LaButti K."/>
            <person name="Morin E."/>
            <person name="Salamov A."/>
            <person name="Lipzen A."/>
            <person name="Mereny Z."/>
            <person name="Hegedus B."/>
            <person name="Baldrian P."/>
            <person name="Stursova M."/>
            <person name="Weitz H."/>
            <person name="Taylor A."/>
            <person name="Grigoriev I.V."/>
            <person name="Nagy L.G."/>
            <person name="Martin F."/>
            <person name="Kauserud H."/>
        </authorList>
    </citation>
    <scope>NUCLEOTIDE SEQUENCE</scope>
    <source>
        <strain evidence="3">9284</strain>
    </source>
</reference>
<dbReference type="EMBL" id="JARKIF010000021">
    <property type="protein sequence ID" value="KAJ7617276.1"/>
    <property type="molecule type" value="Genomic_DNA"/>
</dbReference>
<accession>A0AAD7FFP6</accession>
<feature type="signal peptide" evidence="1">
    <location>
        <begin position="1"/>
        <end position="19"/>
    </location>
</feature>
<dbReference type="Proteomes" id="UP001221142">
    <property type="component" value="Unassembled WGS sequence"/>
</dbReference>
<sequence>MKAVLSSVILAVCVTVALAGPIEKRAAAVNNFSATCTDIAVDVGTLELTATCQDSAGVPAAPSSIDLNACITNTNGELAAGSDFDATCQDVAFSGVELSAECSTQGDLSVISTSIDLNVVIANQDGVLACV</sequence>
<feature type="chain" id="PRO_5042218702" evidence="1">
    <location>
        <begin position="20"/>
        <end position="131"/>
    </location>
</feature>
<evidence type="ECO:0000313" key="4">
    <source>
        <dbReference type="Proteomes" id="UP001221142"/>
    </source>
</evidence>
<keyword evidence="1" id="KW-0732">Signal</keyword>
<dbReference type="Gene3D" id="2.30.60.10">
    <property type="entry name" value="Cyanovirin-N"/>
    <property type="match status" value="1"/>
</dbReference>
<proteinExistence type="predicted"/>
<organism evidence="3 4">
    <name type="scientific">Roridomyces roridus</name>
    <dbReference type="NCBI Taxonomy" id="1738132"/>
    <lineage>
        <taxon>Eukaryota</taxon>
        <taxon>Fungi</taxon>
        <taxon>Dikarya</taxon>
        <taxon>Basidiomycota</taxon>
        <taxon>Agaricomycotina</taxon>
        <taxon>Agaricomycetes</taxon>
        <taxon>Agaricomycetidae</taxon>
        <taxon>Agaricales</taxon>
        <taxon>Marasmiineae</taxon>
        <taxon>Mycenaceae</taxon>
        <taxon>Roridomyces</taxon>
    </lineage>
</organism>
<comment type="caution">
    <text evidence="3">The sequence shown here is derived from an EMBL/GenBank/DDBJ whole genome shotgun (WGS) entry which is preliminary data.</text>
</comment>
<gene>
    <name evidence="3" type="ORF">FB45DRAFT_933781</name>
</gene>
<name>A0AAD7FFP6_9AGAR</name>
<evidence type="ECO:0000313" key="3">
    <source>
        <dbReference type="EMBL" id="KAJ7617276.1"/>
    </source>
</evidence>
<dbReference type="SUPFAM" id="SSF51322">
    <property type="entry name" value="Cyanovirin-N"/>
    <property type="match status" value="1"/>
</dbReference>